<dbReference type="InterPro" id="IPR047589">
    <property type="entry name" value="DUF11_rpt"/>
</dbReference>
<comment type="caution">
    <text evidence="4">The sequence shown here is derived from an EMBL/GenBank/DDBJ whole genome shotgun (WGS) entry which is preliminary data.</text>
</comment>
<dbReference type="Gene3D" id="2.60.40.10">
    <property type="entry name" value="Immunoglobulins"/>
    <property type="match status" value="3"/>
</dbReference>
<reference evidence="4 5" key="1">
    <citation type="submission" date="2019-02" db="EMBL/GenBank/DDBJ databases">
        <title>Deep-cultivation of Planctomycetes and their phenomic and genomic characterization uncovers novel biology.</title>
        <authorList>
            <person name="Wiegand S."/>
            <person name="Jogler M."/>
            <person name="Boedeker C."/>
            <person name="Pinto D."/>
            <person name="Vollmers J."/>
            <person name="Rivas-Marin E."/>
            <person name="Kohn T."/>
            <person name="Peeters S.H."/>
            <person name="Heuer A."/>
            <person name="Rast P."/>
            <person name="Oberbeckmann S."/>
            <person name="Bunk B."/>
            <person name="Jeske O."/>
            <person name="Meyerdierks A."/>
            <person name="Storesund J.E."/>
            <person name="Kallscheuer N."/>
            <person name="Luecker S."/>
            <person name="Lage O.M."/>
            <person name="Pohl T."/>
            <person name="Merkel B.J."/>
            <person name="Hornburger P."/>
            <person name="Mueller R.-W."/>
            <person name="Bruemmer F."/>
            <person name="Labrenz M."/>
            <person name="Spormann A.M."/>
            <person name="Op Den Camp H."/>
            <person name="Overmann J."/>
            <person name="Amann R."/>
            <person name="Jetten M.S.M."/>
            <person name="Mascher T."/>
            <person name="Medema M.H."/>
            <person name="Devos D.P."/>
            <person name="Kaster A.-K."/>
            <person name="Ovreas L."/>
            <person name="Rohde M."/>
            <person name="Galperin M.Y."/>
            <person name="Jogler C."/>
        </authorList>
    </citation>
    <scope>NUCLEOTIDE SEQUENCE [LARGE SCALE GENOMIC DNA]</scope>
    <source>
        <strain evidence="4 5">Pla111</strain>
    </source>
</reference>
<sequence precursor="true">MIRLRLFVLATLLSVSFSPYAVAQESPDSLADRLRALRKGWSFASDQSSSEAATRPAPQAKPANDAGDVPRVDPREVLPRRWFGEGVSAPVNARGSAQGAEVFPPAVATDGTAVDGSARSRMLRDLRAQPAGTAPQVLGRSLLGVPATRRPVVVTTDRTNASAPVRAGSVLSGDDVAASPAGIATAQGPGSSSASAALARSIAADVARSMADDPFPPTNDQQQDSYSIVPPITQSTTGSVADATSSTSKGSAESVRVAMNTSKAGSDDIQIKLSDSMPLFIGERYDRGQTEAKIAASSIPAARTRVATAPTASADSAVGDSAVGDDRWLLTQAAPMLVSRVQGPRTITVGREATYRVVLANRGDATADQVIVKITVPAGAELVGSVAKQGRVTRSAEADDSQVLLWKLDRLVDKSTESIELRLIARTGKPIDLGVACEHRPIDGATTVNVQEPLLKMQLEGPDDVLFGKPQTYRLTLSNPGTGVAEDVVLRLTPPGSRARTTTHNLGSLAAGASRSVEVELVAREPGPLRITADATAAGSLTAAAEREILCRKAELVVDWRGPDERYAGAPALYYFRVRNPGNAEAPGVELTVDLPHGFRVLNAGEGRTTNGRRLTYAVGALDAGEDRYFELRGVFEAEGTNELVLHAEGSDATQSENASAITEVVALADLKLDILDPKGPIATGQEIEYEIRVTNRGANAARDVRVIGMFSEGIDPLTADGAMCQIQDGRVAFDTIATLAAGAEQVFKIRAKAKLEGTHLFRAEVLCRDLEIKLAAEEATRFFQDETLDVASDGYGPYYPR</sequence>
<feature type="region of interest" description="Disordered" evidence="1">
    <location>
        <begin position="45"/>
        <end position="72"/>
    </location>
</feature>
<feature type="domain" description="DUF11" evidence="3">
    <location>
        <begin position="679"/>
        <end position="766"/>
    </location>
</feature>
<dbReference type="InterPro" id="IPR013783">
    <property type="entry name" value="Ig-like_fold"/>
</dbReference>
<evidence type="ECO:0000313" key="5">
    <source>
        <dbReference type="Proteomes" id="UP000318995"/>
    </source>
</evidence>
<dbReference type="AlphaFoldDB" id="A0A5C5VSN1"/>
<dbReference type="InterPro" id="IPR051172">
    <property type="entry name" value="Chlamydia_OmcB"/>
</dbReference>
<feature type="signal peptide" evidence="2">
    <location>
        <begin position="1"/>
        <end position="23"/>
    </location>
</feature>
<evidence type="ECO:0000259" key="3">
    <source>
        <dbReference type="Pfam" id="PF01345"/>
    </source>
</evidence>
<dbReference type="InterPro" id="IPR001434">
    <property type="entry name" value="OmcB-like_DUF11"/>
</dbReference>
<keyword evidence="2" id="KW-0732">Signal</keyword>
<evidence type="ECO:0000256" key="1">
    <source>
        <dbReference type="SAM" id="MobiDB-lite"/>
    </source>
</evidence>
<dbReference type="Pfam" id="PF01345">
    <property type="entry name" value="DUF11"/>
    <property type="match status" value="2"/>
</dbReference>
<dbReference type="PANTHER" id="PTHR34819">
    <property type="entry name" value="LARGE CYSTEINE-RICH PERIPLASMIC PROTEIN OMCB"/>
    <property type="match status" value="1"/>
</dbReference>
<gene>
    <name evidence="4" type="primary">omcB_2</name>
    <name evidence="4" type="ORF">Pla111_30150</name>
</gene>
<accession>A0A5C5VSN1</accession>
<feature type="compositionally biased region" description="Polar residues" evidence="1">
    <location>
        <begin position="218"/>
        <end position="251"/>
    </location>
</feature>
<dbReference type="RefSeq" id="WP_197525061.1">
    <property type="nucleotide sequence ID" value="NZ_SJPH01000008.1"/>
</dbReference>
<name>A0A5C5VSN1_9BACT</name>
<evidence type="ECO:0000256" key="2">
    <source>
        <dbReference type="SAM" id="SignalP"/>
    </source>
</evidence>
<feature type="region of interest" description="Disordered" evidence="1">
    <location>
        <begin position="210"/>
        <end position="254"/>
    </location>
</feature>
<keyword evidence="5" id="KW-1185">Reference proteome</keyword>
<proteinExistence type="predicted"/>
<dbReference type="NCBIfam" id="TIGR01451">
    <property type="entry name" value="B_ant_repeat"/>
    <property type="match status" value="1"/>
</dbReference>
<feature type="domain" description="DUF11" evidence="3">
    <location>
        <begin position="343"/>
        <end position="428"/>
    </location>
</feature>
<dbReference type="EMBL" id="SJPH01000008">
    <property type="protein sequence ID" value="TWT41638.1"/>
    <property type="molecule type" value="Genomic_DNA"/>
</dbReference>
<protein>
    <submittedName>
        <fullName evidence="4">Large cysteine-rich periplasmic protein OmcB</fullName>
    </submittedName>
</protein>
<dbReference type="Proteomes" id="UP000318995">
    <property type="component" value="Unassembled WGS sequence"/>
</dbReference>
<feature type="chain" id="PRO_5023112024" evidence="2">
    <location>
        <begin position="24"/>
        <end position="802"/>
    </location>
</feature>
<dbReference type="PANTHER" id="PTHR34819:SF3">
    <property type="entry name" value="CELL SURFACE PROTEIN"/>
    <property type="match status" value="1"/>
</dbReference>
<evidence type="ECO:0000313" key="4">
    <source>
        <dbReference type="EMBL" id="TWT41638.1"/>
    </source>
</evidence>
<organism evidence="4 5">
    <name type="scientific">Botrimarina hoheduenensis</name>
    <dbReference type="NCBI Taxonomy" id="2528000"/>
    <lineage>
        <taxon>Bacteria</taxon>
        <taxon>Pseudomonadati</taxon>
        <taxon>Planctomycetota</taxon>
        <taxon>Planctomycetia</taxon>
        <taxon>Pirellulales</taxon>
        <taxon>Lacipirellulaceae</taxon>
        <taxon>Botrimarina</taxon>
    </lineage>
</organism>